<organism evidence="2 3">
    <name type="scientific">Sulfitobacter geojensis</name>
    <dbReference type="NCBI Taxonomy" id="1342299"/>
    <lineage>
        <taxon>Bacteria</taxon>
        <taxon>Pseudomonadati</taxon>
        <taxon>Pseudomonadota</taxon>
        <taxon>Alphaproteobacteria</taxon>
        <taxon>Rhodobacterales</taxon>
        <taxon>Roseobacteraceae</taxon>
        <taxon>Sulfitobacter</taxon>
    </lineage>
</organism>
<dbReference type="PANTHER" id="PTHR33747:SF1">
    <property type="entry name" value="ADENYLATE CYCLASE-ASSOCIATED CAP C-TERMINAL DOMAIN-CONTAINING PROTEIN"/>
    <property type="match status" value="1"/>
</dbReference>
<name>A0AAE2W1P8_9RHOB</name>
<sequence>MLELYNIADGKSELTDAQIDELTDKAPNLIPELVFAINRWTKADTKPAPFPSIDAANTPHAPAAGRKVGRNEACPCGSGLKYKRCCGGN</sequence>
<dbReference type="InterPro" id="IPR004027">
    <property type="entry name" value="SEC_C_motif"/>
</dbReference>
<dbReference type="AlphaFoldDB" id="A0AAE2W1P8"/>
<dbReference type="PANTHER" id="PTHR33747">
    <property type="entry name" value="UPF0225 PROTEIN SCO1677"/>
    <property type="match status" value="1"/>
</dbReference>
<feature type="region of interest" description="Disordered" evidence="1">
    <location>
        <begin position="48"/>
        <end position="68"/>
    </location>
</feature>
<dbReference type="SUPFAM" id="SSF103642">
    <property type="entry name" value="Sec-C motif"/>
    <property type="match status" value="1"/>
</dbReference>
<evidence type="ECO:0000313" key="3">
    <source>
        <dbReference type="Proteomes" id="UP000732193"/>
    </source>
</evidence>
<accession>A0AAE2W1P8</accession>
<proteinExistence type="predicted"/>
<evidence type="ECO:0000256" key="1">
    <source>
        <dbReference type="SAM" id="MobiDB-lite"/>
    </source>
</evidence>
<dbReference type="Gene3D" id="3.10.450.50">
    <property type="match status" value="1"/>
</dbReference>
<dbReference type="Proteomes" id="UP000732193">
    <property type="component" value="Unassembled WGS sequence"/>
</dbReference>
<gene>
    <name evidence="2" type="ORF">JQV55_20340</name>
</gene>
<evidence type="ECO:0000313" key="2">
    <source>
        <dbReference type="EMBL" id="MBM1715931.1"/>
    </source>
</evidence>
<comment type="caution">
    <text evidence="2">The sequence shown here is derived from an EMBL/GenBank/DDBJ whole genome shotgun (WGS) entry which is preliminary data.</text>
</comment>
<keyword evidence="3" id="KW-1185">Reference proteome</keyword>
<dbReference type="EMBL" id="JAFBRM010000013">
    <property type="protein sequence ID" value="MBM1715931.1"/>
    <property type="molecule type" value="Genomic_DNA"/>
</dbReference>
<dbReference type="Pfam" id="PF02810">
    <property type="entry name" value="SEC-C"/>
    <property type="match status" value="1"/>
</dbReference>
<reference evidence="2 3" key="1">
    <citation type="submission" date="2021-01" db="EMBL/GenBank/DDBJ databases">
        <title>Diatom-associated Roseobacters Show Island Model of Population Structure.</title>
        <authorList>
            <person name="Qu L."/>
            <person name="Feng X."/>
            <person name="Chen Y."/>
            <person name="Li L."/>
            <person name="Wang X."/>
            <person name="Hu Z."/>
            <person name="Wang H."/>
            <person name="Luo H."/>
        </authorList>
    </citation>
    <scope>NUCLEOTIDE SEQUENCE [LARGE SCALE GENOMIC DNA]</scope>
    <source>
        <strain evidence="2 3">TR60-84</strain>
    </source>
</reference>
<protein>
    <submittedName>
        <fullName evidence="2">SEC-C domain-containing protein</fullName>
    </submittedName>
</protein>